<dbReference type="RefSeq" id="WP_148578158.1">
    <property type="nucleotide sequence ID" value="NZ_SDKK01000005.1"/>
</dbReference>
<dbReference type="Gene3D" id="3.40.50.10140">
    <property type="entry name" value="Toll/interleukin-1 receptor homology (TIR) domain"/>
    <property type="match status" value="1"/>
</dbReference>
<dbReference type="AlphaFoldDB" id="A0A6C2D2W1"/>
<organism evidence="2 3">
    <name type="scientific">Zoogloea oleivorans</name>
    <dbReference type="NCBI Taxonomy" id="1552750"/>
    <lineage>
        <taxon>Bacteria</taxon>
        <taxon>Pseudomonadati</taxon>
        <taxon>Pseudomonadota</taxon>
        <taxon>Betaproteobacteria</taxon>
        <taxon>Rhodocyclales</taxon>
        <taxon>Zoogloeaceae</taxon>
        <taxon>Zoogloea</taxon>
    </lineage>
</organism>
<sequence length="479" mass="55016">MSSPPRLFISYSWSTSEHEQWVVDLATELVNSGVDVVLDKWDLREGHDSIAFMEKMVTDSSISKVILVCDQVYASKADGRAGGVGTETQIISAEVYAKQSQDKFVAVIAEKNDAGKPCLPTYYKSRIYVDLSESDRYAENFEKLLRWIFDKPLYLKPEIGKPPSFIIEPDAPALGTSALAKRVIEGVKADKGYVRGALDEYLSLFSEHLERFRISDDESEMDDRIVKSIEDFTPSRNELIQIITALAQYTDPQAYVSRIHRFFESILPYLSRPPHVNRWSETDFDNFKFIVHEMFLYVIAVLLRSEHIESATYLLSQSYYVPSNSDYGKNATVSYTAFREYMKSLEIRNQRLKSNRLSIRADLLEQRSKTSGVQFRHVMQSDFVCFLRADLTNTDSYDRWWPETLLYATRHYGPFELFARSTSKTYLSRTLSLLGVPNLDLLKAKLDEYASDRTNPPRWQFESISSSVLVGFDQLGTKE</sequence>
<dbReference type="PROSITE" id="PS51534">
    <property type="entry name" value="SEFIR"/>
    <property type="match status" value="1"/>
</dbReference>
<dbReference type="SUPFAM" id="SSF52200">
    <property type="entry name" value="Toll/Interleukin receptor TIR domain"/>
    <property type="match status" value="1"/>
</dbReference>
<protein>
    <recommendedName>
        <fullName evidence="1">SEFIR domain-containing protein</fullName>
    </recommendedName>
</protein>
<gene>
    <name evidence="2" type="ORF">ETQ85_06030</name>
</gene>
<reference evidence="2 3" key="1">
    <citation type="submission" date="2019-01" db="EMBL/GenBank/DDBJ databases">
        <title>Zoogloea oleivorans genome sequencing and assembly.</title>
        <authorList>
            <person name="Tancsics A."/>
            <person name="Farkas M."/>
            <person name="Kriszt B."/>
            <person name="Maroti G."/>
            <person name="Horvath B."/>
        </authorList>
    </citation>
    <scope>NUCLEOTIDE SEQUENCE [LARGE SCALE GENOMIC DNA]</scope>
    <source>
        <strain evidence="2 3">Buc</strain>
    </source>
</reference>
<evidence type="ECO:0000259" key="1">
    <source>
        <dbReference type="PROSITE" id="PS51534"/>
    </source>
</evidence>
<evidence type="ECO:0000313" key="3">
    <source>
        <dbReference type="Proteomes" id="UP000389128"/>
    </source>
</evidence>
<dbReference type="Pfam" id="PF08357">
    <property type="entry name" value="SEFIR"/>
    <property type="match status" value="1"/>
</dbReference>
<keyword evidence="3" id="KW-1185">Reference proteome</keyword>
<comment type="caution">
    <text evidence="2">The sequence shown here is derived from an EMBL/GenBank/DDBJ whole genome shotgun (WGS) entry which is preliminary data.</text>
</comment>
<accession>A0A6C2D2W1</accession>
<name>A0A6C2D2W1_9RHOO</name>
<dbReference type="EMBL" id="SDKK01000005">
    <property type="protein sequence ID" value="TYC60069.1"/>
    <property type="molecule type" value="Genomic_DNA"/>
</dbReference>
<dbReference type="InterPro" id="IPR035897">
    <property type="entry name" value="Toll_tir_struct_dom_sf"/>
</dbReference>
<proteinExistence type="predicted"/>
<feature type="domain" description="SEFIR" evidence="1">
    <location>
        <begin position="4"/>
        <end position="140"/>
    </location>
</feature>
<evidence type="ECO:0000313" key="2">
    <source>
        <dbReference type="EMBL" id="TYC60069.1"/>
    </source>
</evidence>
<dbReference type="OrthoDB" id="5149141at2"/>
<dbReference type="InterPro" id="IPR013568">
    <property type="entry name" value="SEFIR_dom"/>
</dbReference>
<dbReference type="Proteomes" id="UP000389128">
    <property type="component" value="Unassembled WGS sequence"/>
</dbReference>